<dbReference type="PANTHER" id="PTHR12185:SF1">
    <property type="entry name" value="SYSTEMIC RNA INTERFERENCE DEFECTIVE PROTEIN 1"/>
    <property type="match status" value="1"/>
</dbReference>
<comment type="subcellular location">
    <subcellularLocation>
        <location evidence="1">Membrane</location>
        <topology evidence="1">Multi-pass membrane protein</topology>
    </subcellularLocation>
</comment>
<dbReference type="GO" id="GO:0005886">
    <property type="term" value="C:plasma membrane"/>
    <property type="evidence" value="ECO:0007669"/>
    <property type="project" value="TreeGrafter"/>
</dbReference>
<accession>A0A915Q0W8</accession>
<protein>
    <submittedName>
        <fullName evidence="11">Legume lectin domain-containing protein</fullName>
    </submittedName>
</protein>
<dbReference type="GO" id="GO:0005764">
    <property type="term" value="C:lysosome"/>
    <property type="evidence" value="ECO:0007669"/>
    <property type="project" value="TreeGrafter"/>
</dbReference>
<evidence type="ECO:0000256" key="5">
    <source>
        <dbReference type="ARBA" id="ARBA00022989"/>
    </source>
</evidence>
<feature type="chain" id="PRO_5037885463" evidence="9">
    <location>
        <begin position="19"/>
        <end position="376"/>
    </location>
</feature>
<organism evidence="10 11">
    <name type="scientific">Setaria digitata</name>
    <dbReference type="NCBI Taxonomy" id="48799"/>
    <lineage>
        <taxon>Eukaryota</taxon>
        <taxon>Metazoa</taxon>
        <taxon>Ecdysozoa</taxon>
        <taxon>Nematoda</taxon>
        <taxon>Chromadorea</taxon>
        <taxon>Rhabditida</taxon>
        <taxon>Spirurina</taxon>
        <taxon>Spiruromorpha</taxon>
        <taxon>Filarioidea</taxon>
        <taxon>Setariidae</taxon>
        <taxon>Setaria</taxon>
    </lineage>
</organism>
<dbReference type="GO" id="GO:0051033">
    <property type="term" value="F:RNA transmembrane transporter activity"/>
    <property type="evidence" value="ECO:0007669"/>
    <property type="project" value="TreeGrafter"/>
</dbReference>
<evidence type="ECO:0000256" key="9">
    <source>
        <dbReference type="SAM" id="SignalP"/>
    </source>
</evidence>
<sequence length="376" mass="42187">MAHLLPLLLLLLVHFARLVTTNGANSSVRIKDAAHIHSFPFSLHRSTVITGTISTGQFNIHHANLEKSNTLDLLRIQVHLHNTTELLGISKPLLQVTCQHLSDFISFALPTKKGNMKDGVLLTGLDKDFLESHFDNHLHPPNFTRKLSGQKISAVMPIAFKVNISETPVQMLKISVRSNDDLCAFLVIQNYSNTFLNSLMIALKSSIHVTFTRKASLMLTTESPFHVLLMVQTDDRACNPAAPSREYDRVKKFDISFSNVKSSSLYPLIVMLFYCALAVILLASDHFMLLRLFRDRQAEADIPLIVFLDEDNSRASQIPSDQVISAASDFSNILVDNRTDEDEQNTVKSRTSVQIAAEHRAVDTDTNEITLHWARF</sequence>
<keyword evidence="3 8" id="KW-0812">Transmembrane</keyword>
<keyword evidence="6 8" id="KW-0472">Membrane</keyword>
<evidence type="ECO:0000313" key="11">
    <source>
        <dbReference type="WBParaSite" id="sdigi.contig433.g8281.t1"/>
    </source>
</evidence>
<keyword evidence="10" id="KW-1185">Reference proteome</keyword>
<dbReference type="WBParaSite" id="sdigi.contig433.g8281.t1">
    <property type="protein sequence ID" value="sdigi.contig433.g8281.t1"/>
    <property type="gene ID" value="sdigi.contig433.g8281"/>
</dbReference>
<dbReference type="Pfam" id="PF13965">
    <property type="entry name" value="SID-1_RNA_chan"/>
    <property type="match status" value="1"/>
</dbReference>
<keyword evidence="7" id="KW-0325">Glycoprotein</keyword>
<evidence type="ECO:0000256" key="4">
    <source>
        <dbReference type="ARBA" id="ARBA00022729"/>
    </source>
</evidence>
<keyword evidence="4 9" id="KW-0732">Signal</keyword>
<evidence type="ECO:0000256" key="1">
    <source>
        <dbReference type="ARBA" id="ARBA00004141"/>
    </source>
</evidence>
<dbReference type="GO" id="GO:0003725">
    <property type="term" value="F:double-stranded RNA binding"/>
    <property type="evidence" value="ECO:0007669"/>
    <property type="project" value="TreeGrafter"/>
</dbReference>
<evidence type="ECO:0000313" key="10">
    <source>
        <dbReference type="Proteomes" id="UP000887581"/>
    </source>
</evidence>
<evidence type="ECO:0000256" key="6">
    <source>
        <dbReference type="ARBA" id="ARBA00023136"/>
    </source>
</evidence>
<name>A0A915Q0W8_9BILA</name>
<comment type="similarity">
    <text evidence="2">Belongs to the SID1 family.</text>
</comment>
<dbReference type="PANTHER" id="PTHR12185">
    <property type="entry name" value="SID1 TRANSMEMBRANE FAMILY MEMEBER"/>
    <property type="match status" value="1"/>
</dbReference>
<evidence type="ECO:0000256" key="2">
    <source>
        <dbReference type="ARBA" id="ARBA00006618"/>
    </source>
</evidence>
<dbReference type="InterPro" id="IPR025958">
    <property type="entry name" value="SID1_TM_fam"/>
</dbReference>
<dbReference type="AlphaFoldDB" id="A0A915Q0W8"/>
<evidence type="ECO:0000256" key="8">
    <source>
        <dbReference type="SAM" id="Phobius"/>
    </source>
</evidence>
<evidence type="ECO:0000256" key="7">
    <source>
        <dbReference type="ARBA" id="ARBA00023180"/>
    </source>
</evidence>
<evidence type="ECO:0000256" key="3">
    <source>
        <dbReference type="ARBA" id="ARBA00022692"/>
    </source>
</evidence>
<proteinExistence type="inferred from homology"/>
<dbReference type="Proteomes" id="UP000887581">
    <property type="component" value="Unplaced"/>
</dbReference>
<feature type="transmembrane region" description="Helical" evidence="8">
    <location>
        <begin position="265"/>
        <end position="284"/>
    </location>
</feature>
<reference evidence="11" key="1">
    <citation type="submission" date="2022-11" db="UniProtKB">
        <authorList>
            <consortium name="WormBaseParasite"/>
        </authorList>
    </citation>
    <scope>IDENTIFICATION</scope>
</reference>
<feature type="signal peptide" evidence="9">
    <location>
        <begin position="1"/>
        <end position="18"/>
    </location>
</feature>
<keyword evidence="5 8" id="KW-1133">Transmembrane helix</keyword>